<sequence>MGQALSLPLKLASTTVTFYRGFFHYLLGPGRHAPYLASSPSYLQPPSPSNDPPPTPPITQSSSSFTLPQFTSTPLFAQHARIHLYTLASEFYLYHRPHYRKPSYRRDLLDNLSNVAIPGTGLSLRHFVQTKFLAFTSVLFLYPAVSLLSSLSLWIQTRFASSISQEYAVRLLAPDDWFHYWRLNSRLAALHALLNHVPPGYDMENKWTFLKEGHARNEEGGMGIHFYKNATVDGDWIIQERISNGEWVAKHLPQNAPLSTFRVITASRGALDVEKTNCDGGCTVEDIRALSCVFRAGRANAATDHDSIMFDVDVSTGKILGGTTNAHWYKLGLWNILPGRCTWRSWDHEITHHPDGDIAITGEVVPDIRSMLRLVEESHWKMCPDVPLVGWDVVLSSSEELPICLLEVNLSCNFFRGSFDRQVYLDFCEEMIGNLQDMRLAADREGKKLK</sequence>
<dbReference type="AlphaFoldDB" id="A0ABD3QTJ0"/>
<evidence type="ECO:0000313" key="3">
    <source>
        <dbReference type="Proteomes" id="UP001516023"/>
    </source>
</evidence>
<name>A0ABD3QTJ0_9STRA</name>
<reference evidence="2 3" key="1">
    <citation type="journal article" date="2020" name="G3 (Bethesda)">
        <title>Improved Reference Genome for Cyclotella cryptica CCMP332, a Model for Cell Wall Morphogenesis, Salinity Adaptation, and Lipid Production in Diatoms (Bacillariophyta).</title>
        <authorList>
            <person name="Roberts W.R."/>
            <person name="Downey K.M."/>
            <person name="Ruck E.C."/>
            <person name="Traller J.C."/>
            <person name="Alverson A.J."/>
        </authorList>
    </citation>
    <scope>NUCLEOTIDE SEQUENCE [LARGE SCALE GENOMIC DNA]</scope>
    <source>
        <strain evidence="2 3">CCMP332</strain>
    </source>
</reference>
<comment type="caution">
    <text evidence="2">The sequence shown here is derived from an EMBL/GenBank/DDBJ whole genome shotgun (WGS) entry which is preliminary data.</text>
</comment>
<gene>
    <name evidence="2" type="ORF">HJC23_003749</name>
</gene>
<dbReference type="EMBL" id="JABMIG020000012">
    <property type="protein sequence ID" value="KAL3803695.1"/>
    <property type="molecule type" value="Genomic_DNA"/>
</dbReference>
<accession>A0ABD3QTJ0</accession>
<feature type="compositionally biased region" description="Pro residues" evidence="1">
    <location>
        <begin position="43"/>
        <end position="57"/>
    </location>
</feature>
<proteinExistence type="predicted"/>
<evidence type="ECO:0008006" key="4">
    <source>
        <dbReference type="Google" id="ProtNLM"/>
    </source>
</evidence>
<organism evidence="2 3">
    <name type="scientific">Cyclotella cryptica</name>
    <dbReference type="NCBI Taxonomy" id="29204"/>
    <lineage>
        <taxon>Eukaryota</taxon>
        <taxon>Sar</taxon>
        <taxon>Stramenopiles</taxon>
        <taxon>Ochrophyta</taxon>
        <taxon>Bacillariophyta</taxon>
        <taxon>Coscinodiscophyceae</taxon>
        <taxon>Thalassiosirophycidae</taxon>
        <taxon>Stephanodiscales</taxon>
        <taxon>Stephanodiscaceae</taxon>
        <taxon>Cyclotella</taxon>
    </lineage>
</organism>
<dbReference type="Proteomes" id="UP001516023">
    <property type="component" value="Unassembled WGS sequence"/>
</dbReference>
<evidence type="ECO:0000313" key="2">
    <source>
        <dbReference type="EMBL" id="KAL3803695.1"/>
    </source>
</evidence>
<evidence type="ECO:0000256" key="1">
    <source>
        <dbReference type="SAM" id="MobiDB-lite"/>
    </source>
</evidence>
<protein>
    <recommendedName>
        <fullName evidence="4">Alpha-L-glutamate ligase-related protein ATP-grasp domain-containing protein</fullName>
    </recommendedName>
</protein>
<keyword evidence="3" id="KW-1185">Reference proteome</keyword>
<feature type="region of interest" description="Disordered" evidence="1">
    <location>
        <begin position="38"/>
        <end position="64"/>
    </location>
</feature>